<protein>
    <submittedName>
        <fullName evidence="6">Putative inactive ubiquitin carboxyl-terminal hydrolase 54-like</fullName>
    </submittedName>
</protein>
<accession>A0A2U9CDJ1</accession>
<evidence type="ECO:0000256" key="2">
    <source>
        <dbReference type="ARBA" id="ARBA00022786"/>
    </source>
</evidence>
<dbReference type="InterPro" id="IPR028889">
    <property type="entry name" value="USP"/>
</dbReference>
<keyword evidence="2" id="KW-0833">Ubl conjugation pathway</keyword>
<evidence type="ECO:0000313" key="7">
    <source>
        <dbReference type="Proteomes" id="UP000246464"/>
    </source>
</evidence>
<feature type="compositionally biased region" description="Low complexity" evidence="4">
    <location>
        <begin position="399"/>
        <end position="414"/>
    </location>
</feature>
<feature type="compositionally biased region" description="Low complexity" evidence="4">
    <location>
        <begin position="560"/>
        <end position="571"/>
    </location>
</feature>
<dbReference type="EMBL" id="CP026257">
    <property type="protein sequence ID" value="AWP14651.1"/>
    <property type="molecule type" value="Genomic_DNA"/>
</dbReference>
<gene>
    <name evidence="6" type="ORF">SMAX5B_017753</name>
</gene>
<feature type="compositionally biased region" description="Polar residues" evidence="4">
    <location>
        <begin position="933"/>
        <end position="947"/>
    </location>
</feature>
<organism evidence="6 7">
    <name type="scientific">Scophthalmus maximus</name>
    <name type="common">Turbot</name>
    <name type="synonym">Psetta maxima</name>
    <dbReference type="NCBI Taxonomy" id="52904"/>
    <lineage>
        <taxon>Eukaryota</taxon>
        <taxon>Metazoa</taxon>
        <taxon>Chordata</taxon>
        <taxon>Craniata</taxon>
        <taxon>Vertebrata</taxon>
        <taxon>Euteleostomi</taxon>
        <taxon>Actinopterygii</taxon>
        <taxon>Neopterygii</taxon>
        <taxon>Teleostei</taxon>
        <taxon>Neoteleostei</taxon>
        <taxon>Acanthomorphata</taxon>
        <taxon>Carangaria</taxon>
        <taxon>Pleuronectiformes</taxon>
        <taxon>Pleuronectoidei</taxon>
        <taxon>Scophthalmidae</taxon>
        <taxon>Scophthalmus</taxon>
    </lineage>
</organism>
<reference evidence="6 7" key="1">
    <citation type="submission" date="2017-12" db="EMBL/GenBank/DDBJ databases">
        <title>Integrating genomic resources of turbot (Scophthalmus maximus) in depth evaluation of genetic and physical mapping variation across individuals.</title>
        <authorList>
            <person name="Martinez P."/>
        </authorList>
    </citation>
    <scope>NUCLEOTIDE SEQUENCE [LARGE SCALE GENOMIC DNA]</scope>
</reference>
<dbReference type="PANTHER" id="PTHR22975">
    <property type="entry name" value="UBIQUITIN SPECIFIC PROTEINASE"/>
    <property type="match status" value="1"/>
</dbReference>
<feature type="compositionally biased region" description="Pro residues" evidence="4">
    <location>
        <begin position="664"/>
        <end position="673"/>
    </location>
</feature>
<dbReference type="FunFam" id="3.90.70.10:FF:000041">
    <property type="entry name" value="Inactive ubiquitin carboxyl-terminal hydrolase 53"/>
    <property type="match status" value="1"/>
</dbReference>
<feature type="compositionally biased region" description="Low complexity" evidence="4">
    <location>
        <begin position="865"/>
        <end position="882"/>
    </location>
</feature>
<feature type="region of interest" description="Disordered" evidence="4">
    <location>
        <begin position="390"/>
        <end position="430"/>
    </location>
</feature>
<dbReference type="SUPFAM" id="SSF54001">
    <property type="entry name" value="Cysteine proteinases"/>
    <property type="match status" value="1"/>
</dbReference>
<feature type="compositionally biased region" description="Pro residues" evidence="4">
    <location>
        <begin position="1164"/>
        <end position="1197"/>
    </location>
</feature>
<dbReference type="PROSITE" id="PS50235">
    <property type="entry name" value="USP_3"/>
    <property type="match status" value="1"/>
</dbReference>
<feature type="compositionally biased region" description="Low complexity" evidence="4">
    <location>
        <begin position="477"/>
        <end position="488"/>
    </location>
</feature>
<dbReference type="GO" id="GO:0016579">
    <property type="term" value="P:protein deubiquitination"/>
    <property type="evidence" value="ECO:0007669"/>
    <property type="project" value="InterPro"/>
</dbReference>
<feature type="region of interest" description="Disordered" evidence="4">
    <location>
        <begin position="734"/>
        <end position="753"/>
    </location>
</feature>
<proteinExistence type="inferred from homology"/>
<dbReference type="Proteomes" id="UP000246464">
    <property type="component" value="Chromosome 15"/>
</dbReference>
<feature type="region of interest" description="Disordered" evidence="4">
    <location>
        <begin position="467"/>
        <end position="489"/>
    </location>
</feature>
<feature type="domain" description="USP" evidence="5">
    <location>
        <begin position="45"/>
        <end position="365"/>
    </location>
</feature>
<evidence type="ECO:0000256" key="4">
    <source>
        <dbReference type="SAM" id="MobiDB-lite"/>
    </source>
</evidence>
<dbReference type="GO" id="GO:0004843">
    <property type="term" value="F:cysteine-type deubiquitinase activity"/>
    <property type="evidence" value="ECO:0007669"/>
    <property type="project" value="InterPro"/>
</dbReference>
<evidence type="ECO:0000259" key="5">
    <source>
        <dbReference type="PROSITE" id="PS50235"/>
    </source>
</evidence>
<keyword evidence="3 6" id="KW-0378">Hydrolase</keyword>
<feature type="region of interest" description="Disordered" evidence="4">
    <location>
        <begin position="526"/>
        <end position="582"/>
    </location>
</feature>
<feature type="compositionally biased region" description="Basic and acidic residues" evidence="4">
    <location>
        <begin position="763"/>
        <end position="778"/>
    </location>
</feature>
<evidence type="ECO:0000313" key="6">
    <source>
        <dbReference type="EMBL" id="AWP14651.1"/>
    </source>
</evidence>
<feature type="region of interest" description="Disordered" evidence="4">
    <location>
        <begin position="607"/>
        <end position="698"/>
    </location>
</feature>
<evidence type="ECO:0000256" key="1">
    <source>
        <dbReference type="ARBA" id="ARBA00009085"/>
    </source>
</evidence>
<feature type="compositionally biased region" description="Pro residues" evidence="4">
    <location>
        <begin position="1002"/>
        <end position="1016"/>
    </location>
</feature>
<dbReference type="CDD" id="cd02257">
    <property type="entry name" value="Peptidase_C19"/>
    <property type="match status" value="1"/>
</dbReference>
<dbReference type="PANTHER" id="PTHR22975:SF5">
    <property type="entry name" value="INACTIVE UBIQUITIN CARBOXYL-TERMINAL HYDROLASE 54"/>
    <property type="match status" value="1"/>
</dbReference>
<dbReference type="InterPro" id="IPR052398">
    <property type="entry name" value="Ubiquitin_hydrolase_53/54"/>
</dbReference>
<dbReference type="Pfam" id="PF00443">
    <property type="entry name" value="UCH"/>
    <property type="match status" value="1"/>
</dbReference>
<feature type="compositionally biased region" description="Polar residues" evidence="4">
    <location>
        <begin position="908"/>
        <end position="920"/>
    </location>
</feature>
<sequence length="1278" mass="138524">MSWKRNYFASGAGGSGVGSGVGAGLDGGLQGILTPRTMTSIAPSKGLSNEPGQNSCFLNSALQVLWHLDIFRRSFRQLTTHKCMEDSCIFCALKSIFAQFQYSSEKVLPADALRSALAKTFQDEQRFQLGIMDDAAECFENILMRIHFHISDETKEDICTARHCIPHQKFAMTLYEQCVCSSCGASSDPLPFIQMVHYISTTSLCNQAVKMLESREKATPSMFGELLRNASMGDLRSCPRQCGQQLRIARVLLNSPEIITIGLVWDSEHSDLAEDVIHTLGTCLRLGDLFYRVTEEKARQSELYLVGMVCYYGKHYSTFFFQTKIRRWMYFDDAHVKEIGPKWKDVVSRCIKGHYQPLLLLYADPRGTPVSVQDLPSRLDLHHLNKACYDSEDSGREPSISSDTRTDSSTESYSCRQPSHSHHESLASHYSSDSQGTVICVERPGPEGPLHASHCSLDTIGETLKEQQVPRHLPKPSSSSSSFSSSTSRLRDFKETMSNILHSRPLSSSSSTSLPAAVLASEVSSSSSSSSSAANGRHPLAPTSALCSSSSSKPQDWEAESTSSESKSSSSGGTGSGRYRPAWKPRREVLNIDSIFNRERRRQAGYSPLSAALPDDSAAPGSEGADTSSSFPTPLEVTSVRPGASWTLPSVSSSHRGGGGAAELPPPPPPPPRLIQRMESGYESSERNSSSPVSLDLNLGDRECVMKKPSTSSSSSGPSWRNIRSKSSGALLQELSSSSRGSLAPPAGRSELDELQEEVLKRAREEEQQRRQEKEKEAALGFNPRPSKYLDLDQLQIQGKGDGLERCVTEAELLLDQSVRLEQAGEVAAALTAVNEAVSKLRPAVHEGGASSHGRLQRCMRRARSLQQRMQLQQQQPEQQQQQEEEEEEQQPSEKPLSLQILLTNRQCDQSATGQAQQAPPLSAYLVKPHPPKTNSVSDPASSTRAATGSPREESRTRATLSYSRPLPSLCVDTLEQSSLEELAPPPPPEEGDHPAQWTTTPPVPIPAQAPPPPRPYSRTPSPVGPDDRQDYRAALPVERWAENVNRYYGSQNAGGGGAGGDAALLGEELSELDSLYQASLLAPSMHRGSRGVSPQPTGNKPGVRRMLSGSGRSKTPTAEIERYAYRTPVSALHKPAVGEDESYSADNLRRIARSLSGTAIGTPPRPGPPPDTPTFTPPVPPPSPVAPAPPPSPPPLADITAPQLGPLHLGTHRPRAGSTPAPPPHGPQNLYATLSHPRRSANTAAAATNGHYRQPSLPKLLGGVLTPPACLGSRVDR</sequence>
<keyword evidence="7" id="KW-1185">Reference proteome</keyword>
<evidence type="ECO:0000256" key="3">
    <source>
        <dbReference type="ARBA" id="ARBA00022801"/>
    </source>
</evidence>
<dbReference type="STRING" id="52904.ENSSMAP00000007403"/>
<feature type="compositionally biased region" description="Low complexity" evidence="4">
    <location>
        <begin position="679"/>
        <end position="694"/>
    </location>
</feature>
<dbReference type="InterPro" id="IPR001394">
    <property type="entry name" value="Peptidase_C19_UCH"/>
</dbReference>
<feature type="region of interest" description="Disordered" evidence="4">
    <location>
        <begin position="908"/>
        <end position="1030"/>
    </location>
</feature>
<dbReference type="InterPro" id="IPR038765">
    <property type="entry name" value="Papain-like_cys_pep_sf"/>
</dbReference>
<feature type="region of interest" description="Disordered" evidence="4">
    <location>
        <begin position="1086"/>
        <end position="1247"/>
    </location>
</feature>
<feature type="region of interest" description="Disordered" evidence="4">
    <location>
        <begin position="863"/>
        <end position="896"/>
    </location>
</feature>
<name>A0A2U9CDJ1_SCOMX</name>
<feature type="region of interest" description="Disordered" evidence="4">
    <location>
        <begin position="763"/>
        <end position="785"/>
    </location>
</feature>
<dbReference type="Gene3D" id="3.90.70.10">
    <property type="entry name" value="Cysteine proteinases"/>
    <property type="match status" value="1"/>
</dbReference>
<dbReference type="AlphaFoldDB" id="A0A2U9CDJ1"/>
<comment type="similarity">
    <text evidence="1">Belongs to the peptidase C19 family.</text>
</comment>